<dbReference type="Proteomes" id="UP000624325">
    <property type="component" value="Unassembled WGS sequence"/>
</dbReference>
<dbReference type="EMBL" id="BONC01000108">
    <property type="protein sequence ID" value="GIF61499.1"/>
    <property type="molecule type" value="Genomic_DNA"/>
</dbReference>
<organism evidence="2 3">
    <name type="scientific">Asanoa iriomotensis</name>
    <dbReference type="NCBI Taxonomy" id="234613"/>
    <lineage>
        <taxon>Bacteria</taxon>
        <taxon>Bacillati</taxon>
        <taxon>Actinomycetota</taxon>
        <taxon>Actinomycetes</taxon>
        <taxon>Micromonosporales</taxon>
        <taxon>Micromonosporaceae</taxon>
        <taxon>Asanoa</taxon>
    </lineage>
</organism>
<sequence length="170" mass="17994">MRAVYYSASVTTQTGGDTTADGEPCEPGRGYTEQSGHWSPDRDYWTVHPSRADVDPDTYPDDSPLPPARWLADQITERLGNLDHIDGHTFTSARTAIEPGRLTGPAADKPGAVAGTHTFLGDAFAAQRLRTAPVGIRTLTAAAHAYGFTAAELAETATLLGRGDPATGRS</sequence>
<gene>
    <name evidence="2" type="ORF">Air01nite_75940</name>
</gene>
<name>A0ABQ4CFG7_9ACTN</name>
<proteinExistence type="predicted"/>
<protein>
    <submittedName>
        <fullName evidence="2">Uncharacterized protein</fullName>
    </submittedName>
</protein>
<dbReference type="RefSeq" id="WP_203708315.1">
    <property type="nucleotide sequence ID" value="NZ_BAAALU010000018.1"/>
</dbReference>
<evidence type="ECO:0000313" key="2">
    <source>
        <dbReference type="EMBL" id="GIF61499.1"/>
    </source>
</evidence>
<accession>A0ABQ4CFG7</accession>
<feature type="compositionally biased region" description="Low complexity" evidence="1">
    <location>
        <begin position="11"/>
        <end position="22"/>
    </location>
</feature>
<evidence type="ECO:0000313" key="3">
    <source>
        <dbReference type="Proteomes" id="UP000624325"/>
    </source>
</evidence>
<comment type="caution">
    <text evidence="2">The sequence shown here is derived from an EMBL/GenBank/DDBJ whole genome shotgun (WGS) entry which is preliminary data.</text>
</comment>
<evidence type="ECO:0000256" key="1">
    <source>
        <dbReference type="SAM" id="MobiDB-lite"/>
    </source>
</evidence>
<reference evidence="2 3" key="1">
    <citation type="submission" date="2021-01" db="EMBL/GenBank/DDBJ databases">
        <title>Whole genome shotgun sequence of Asanoa iriomotensis NBRC 100142.</title>
        <authorList>
            <person name="Komaki H."/>
            <person name="Tamura T."/>
        </authorList>
    </citation>
    <scope>NUCLEOTIDE SEQUENCE [LARGE SCALE GENOMIC DNA]</scope>
    <source>
        <strain evidence="2 3">NBRC 100142</strain>
    </source>
</reference>
<feature type="region of interest" description="Disordered" evidence="1">
    <location>
        <begin position="1"/>
        <end position="41"/>
    </location>
</feature>
<keyword evidence="3" id="KW-1185">Reference proteome</keyword>